<evidence type="ECO:0000256" key="1">
    <source>
        <dbReference type="SAM" id="MobiDB-lite"/>
    </source>
</evidence>
<evidence type="ECO:0000313" key="3">
    <source>
        <dbReference type="EMBL" id="KAF2710861.1"/>
    </source>
</evidence>
<dbReference type="AlphaFoldDB" id="A0A6G1KEJ9"/>
<dbReference type="EMBL" id="MU005768">
    <property type="protein sequence ID" value="KAF2710861.1"/>
    <property type="molecule type" value="Genomic_DNA"/>
</dbReference>
<evidence type="ECO:0000259" key="2">
    <source>
        <dbReference type="Pfam" id="PF26434"/>
    </source>
</evidence>
<accession>A0A6G1KEJ9</accession>
<dbReference type="InterPro" id="IPR058602">
    <property type="entry name" value="YAG7_dimerisation_dom"/>
</dbReference>
<feature type="compositionally biased region" description="Gly residues" evidence="1">
    <location>
        <begin position="461"/>
        <end position="480"/>
    </location>
</feature>
<reference evidence="3" key="1">
    <citation type="journal article" date="2020" name="Stud. Mycol.">
        <title>101 Dothideomycetes genomes: a test case for predicting lifestyles and emergence of pathogens.</title>
        <authorList>
            <person name="Haridas S."/>
            <person name="Albert R."/>
            <person name="Binder M."/>
            <person name="Bloem J."/>
            <person name="Labutti K."/>
            <person name="Salamov A."/>
            <person name="Andreopoulos B."/>
            <person name="Baker S."/>
            <person name="Barry K."/>
            <person name="Bills G."/>
            <person name="Bluhm B."/>
            <person name="Cannon C."/>
            <person name="Castanera R."/>
            <person name="Culley D."/>
            <person name="Daum C."/>
            <person name="Ezra D."/>
            <person name="Gonzalez J."/>
            <person name="Henrissat B."/>
            <person name="Kuo A."/>
            <person name="Liang C."/>
            <person name="Lipzen A."/>
            <person name="Lutzoni F."/>
            <person name="Magnuson J."/>
            <person name="Mondo S."/>
            <person name="Nolan M."/>
            <person name="Ohm R."/>
            <person name="Pangilinan J."/>
            <person name="Park H.-J."/>
            <person name="Ramirez L."/>
            <person name="Alfaro M."/>
            <person name="Sun H."/>
            <person name="Tritt A."/>
            <person name="Yoshinaga Y."/>
            <person name="Zwiers L.-H."/>
            <person name="Turgeon B."/>
            <person name="Goodwin S."/>
            <person name="Spatafora J."/>
            <person name="Crous P."/>
            <person name="Grigoriev I."/>
        </authorList>
    </citation>
    <scope>NUCLEOTIDE SEQUENCE</scope>
    <source>
        <strain evidence="3">CBS 279.74</strain>
    </source>
</reference>
<proteinExistence type="predicted"/>
<gene>
    <name evidence="3" type="ORF">K504DRAFT_375755</name>
</gene>
<protein>
    <recommendedName>
        <fullName evidence="2">YAG7-like dimerisation domain-containing protein</fullName>
    </recommendedName>
</protein>
<feature type="region of interest" description="Disordered" evidence="1">
    <location>
        <begin position="1"/>
        <end position="63"/>
    </location>
</feature>
<evidence type="ECO:0000313" key="4">
    <source>
        <dbReference type="Proteomes" id="UP000799428"/>
    </source>
</evidence>
<dbReference type="Pfam" id="PF26434">
    <property type="entry name" value="YAG7_C"/>
    <property type="match status" value="1"/>
</dbReference>
<feature type="region of interest" description="Disordered" evidence="1">
    <location>
        <begin position="276"/>
        <end position="298"/>
    </location>
</feature>
<dbReference type="Proteomes" id="UP000799428">
    <property type="component" value="Unassembled WGS sequence"/>
</dbReference>
<keyword evidence="4" id="KW-1185">Reference proteome</keyword>
<feature type="domain" description="YAG7-like dimerisation" evidence="2">
    <location>
        <begin position="179"/>
        <end position="263"/>
    </location>
</feature>
<feature type="region of interest" description="Disordered" evidence="1">
    <location>
        <begin position="366"/>
        <end position="480"/>
    </location>
</feature>
<sequence length="480" mass="50168">MASDVGSNPQTAAAAAESKSARKKKAKAEAAAAAAVPASREQDASEFGAGGSDPAGKTNGVDVENSYVKELQKSMRSVTKKLNAMQKVDAILEANPGISLDDLVSTRKINQDQKAQAQKKPALQAQLAQLEEQVTQYKKFDQEYQHKIAQEKELLQSAHTEEIEKLKAILKDEAAIDLKKAFREKFLTLSRFLRAAAARRQLEDDDSDLTKAFEGALLLVYGGDASAVAAAEKLIDGSEDNVPSTEGIILNVTYNQIKQAALEEAPFAAEEAWVDDVAQSQAAPPEIEPSSGSTDPTIVNASLTEINAGDVAPHGDLGAVGTSNAPAAAATGTGNAAAQEQWDRQPSGSDDPLAESFEMVPRDLAETDTPNVTAPINSVQSWADDTPEPAPAPITTTPAAANGNDGFHEVHHNRGGRARGGPQGEGRGGYRGRGGPRGDHRGGGRGRGRGRGDFRGDRGGPRGGGFRGPPRGGGGGGDSQ</sequence>
<dbReference type="OrthoDB" id="5399559at2759"/>
<name>A0A6G1KEJ9_9PLEO</name>
<feature type="compositionally biased region" description="Basic and acidic residues" evidence="1">
    <location>
        <begin position="450"/>
        <end position="460"/>
    </location>
</feature>
<feature type="compositionally biased region" description="Polar residues" evidence="1">
    <location>
        <begin position="1"/>
        <end position="11"/>
    </location>
</feature>
<organism evidence="3 4">
    <name type="scientific">Pleomassaria siparia CBS 279.74</name>
    <dbReference type="NCBI Taxonomy" id="1314801"/>
    <lineage>
        <taxon>Eukaryota</taxon>
        <taxon>Fungi</taxon>
        <taxon>Dikarya</taxon>
        <taxon>Ascomycota</taxon>
        <taxon>Pezizomycotina</taxon>
        <taxon>Dothideomycetes</taxon>
        <taxon>Pleosporomycetidae</taxon>
        <taxon>Pleosporales</taxon>
        <taxon>Pleomassariaceae</taxon>
        <taxon>Pleomassaria</taxon>
    </lineage>
</organism>
<feature type="compositionally biased region" description="Gly residues" evidence="1">
    <location>
        <begin position="418"/>
        <end position="435"/>
    </location>
</feature>
<feature type="region of interest" description="Disordered" evidence="1">
    <location>
        <begin position="314"/>
        <end position="354"/>
    </location>
</feature>
<feature type="compositionally biased region" description="Low complexity" evidence="1">
    <location>
        <begin position="319"/>
        <end position="338"/>
    </location>
</feature>
<feature type="compositionally biased region" description="Polar residues" evidence="1">
    <location>
        <begin position="368"/>
        <end position="383"/>
    </location>
</feature>